<name>A0A166JXW6_9AGAM</name>
<evidence type="ECO:0000313" key="1">
    <source>
        <dbReference type="EMBL" id="KZP21327.1"/>
    </source>
</evidence>
<protein>
    <submittedName>
        <fullName evidence="1">Uncharacterized protein</fullName>
    </submittedName>
</protein>
<keyword evidence="2" id="KW-1185">Reference proteome</keyword>
<accession>A0A166JXW6</accession>
<dbReference type="EMBL" id="KV417548">
    <property type="protein sequence ID" value="KZP21327.1"/>
    <property type="molecule type" value="Genomic_DNA"/>
</dbReference>
<evidence type="ECO:0000313" key="2">
    <source>
        <dbReference type="Proteomes" id="UP000076532"/>
    </source>
</evidence>
<gene>
    <name evidence="1" type="ORF">FIBSPDRAFT_891251</name>
</gene>
<organism evidence="1 2">
    <name type="scientific">Athelia psychrophila</name>
    <dbReference type="NCBI Taxonomy" id="1759441"/>
    <lineage>
        <taxon>Eukaryota</taxon>
        <taxon>Fungi</taxon>
        <taxon>Dikarya</taxon>
        <taxon>Basidiomycota</taxon>
        <taxon>Agaricomycotina</taxon>
        <taxon>Agaricomycetes</taxon>
        <taxon>Agaricomycetidae</taxon>
        <taxon>Atheliales</taxon>
        <taxon>Atheliaceae</taxon>
        <taxon>Athelia</taxon>
    </lineage>
</organism>
<sequence>MAKWEACPQATKQPKPLNDIAPSHFAVSKQPQAIAELFAPRWKSKTQLACKVEYALRSQYCAAVLKRASLAEKHGFKRERAWDSLANSVWHAYLPHDIDVLRRENTTPKNGKIGVIKGSRIAKNDSEQSYIVMFYCLHPTLRVAKDAKAMVEWEFSSQAHKAAEVIERAKKRGAE</sequence>
<reference evidence="1 2" key="1">
    <citation type="journal article" date="2016" name="Mol. Biol. Evol.">
        <title>Comparative Genomics of Early-Diverging Mushroom-Forming Fungi Provides Insights into the Origins of Lignocellulose Decay Capabilities.</title>
        <authorList>
            <person name="Nagy L.G."/>
            <person name="Riley R."/>
            <person name="Tritt A."/>
            <person name="Adam C."/>
            <person name="Daum C."/>
            <person name="Floudas D."/>
            <person name="Sun H."/>
            <person name="Yadav J.S."/>
            <person name="Pangilinan J."/>
            <person name="Larsson K.H."/>
            <person name="Matsuura K."/>
            <person name="Barry K."/>
            <person name="Labutti K."/>
            <person name="Kuo R."/>
            <person name="Ohm R.A."/>
            <person name="Bhattacharya S.S."/>
            <person name="Shirouzu T."/>
            <person name="Yoshinaga Y."/>
            <person name="Martin F.M."/>
            <person name="Grigoriev I.V."/>
            <person name="Hibbett D.S."/>
        </authorList>
    </citation>
    <scope>NUCLEOTIDE SEQUENCE [LARGE SCALE GENOMIC DNA]</scope>
    <source>
        <strain evidence="1 2">CBS 109695</strain>
    </source>
</reference>
<dbReference type="AlphaFoldDB" id="A0A166JXW6"/>
<proteinExistence type="predicted"/>
<dbReference type="Proteomes" id="UP000076532">
    <property type="component" value="Unassembled WGS sequence"/>
</dbReference>